<dbReference type="PANTHER" id="PTHR43772">
    <property type="entry name" value="ENDO-1,4-BETA-XYLANASE"/>
    <property type="match status" value="1"/>
</dbReference>
<sequence>MVKEGNPIIRNPYTADPTVLVHDGTVYLYTGHDNPPPGTDDYYMQDWLCFSSNDLTHWTECSSPLKATDFQWASGDAYASKVVEYRGKFYWFVSVTHAGGSRKAIGVAVSENPTGPFEDAKGSALVTHDMLPFSESDKANLDPTVLIDDDGRSYLFWGNGQCYFAELQSNLTGLASPIAVIDLPGFAEGAHIHKKNGIYYLAYGYGYPEKVAYAMSRNIHGPWEFKGILNEIAGNCATNRPAIVEFNGSDYFFYHNGALPGGGSHRRSVCVDRLYYQEDGSMSKVVMTTEGLG</sequence>
<dbReference type="SUPFAM" id="SSF75005">
    <property type="entry name" value="Arabinanase/levansucrase/invertase"/>
    <property type="match status" value="1"/>
</dbReference>
<evidence type="ECO:0000313" key="7">
    <source>
        <dbReference type="EMBL" id="GGH30832.1"/>
    </source>
</evidence>
<gene>
    <name evidence="7" type="ORF">GCM10007423_19230</name>
</gene>
<evidence type="ECO:0000256" key="2">
    <source>
        <dbReference type="ARBA" id="ARBA00022651"/>
    </source>
</evidence>
<evidence type="ECO:0000313" key="8">
    <source>
        <dbReference type="Proteomes" id="UP000600214"/>
    </source>
</evidence>
<dbReference type="InterPro" id="IPR052176">
    <property type="entry name" value="Glycosyl_Hydrlase_43_Enz"/>
</dbReference>
<dbReference type="Gene3D" id="2.115.10.20">
    <property type="entry name" value="Glycosyl hydrolase domain, family 43"/>
    <property type="match status" value="1"/>
</dbReference>
<dbReference type="EMBL" id="BMIA01000001">
    <property type="protein sequence ID" value="GGH30832.1"/>
    <property type="molecule type" value="Genomic_DNA"/>
</dbReference>
<evidence type="ECO:0000256" key="6">
    <source>
        <dbReference type="RuleBase" id="RU361187"/>
    </source>
</evidence>
<keyword evidence="4" id="KW-0119">Carbohydrate metabolism</keyword>
<protein>
    <submittedName>
        <fullName evidence="7">Glycoside hydrolase</fullName>
    </submittedName>
</protein>
<name>A0ABQ1YNN8_9BACT</name>
<keyword evidence="2" id="KW-0858">Xylan degradation</keyword>
<keyword evidence="5 6" id="KW-0326">Glycosidase</keyword>
<dbReference type="GO" id="GO:0016787">
    <property type="term" value="F:hydrolase activity"/>
    <property type="evidence" value="ECO:0007669"/>
    <property type="project" value="UniProtKB-KW"/>
</dbReference>
<dbReference type="InterPro" id="IPR006710">
    <property type="entry name" value="Glyco_hydro_43"/>
</dbReference>
<dbReference type="Pfam" id="PF04616">
    <property type="entry name" value="Glyco_hydro_43"/>
    <property type="match status" value="1"/>
</dbReference>
<evidence type="ECO:0000256" key="3">
    <source>
        <dbReference type="ARBA" id="ARBA00022801"/>
    </source>
</evidence>
<dbReference type="Proteomes" id="UP000600214">
    <property type="component" value="Unassembled WGS sequence"/>
</dbReference>
<organism evidence="7 8">
    <name type="scientific">Dyadobacter endophyticus</name>
    <dbReference type="NCBI Taxonomy" id="1749036"/>
    <lineage>
        <taxon>Bacteria</taxon>
        <taxon>Pseudomonadati</taxon>
        <taxon>Bacteroidota</taxon>
        <taxon>Cytophagia</taxon>
        <taxon>Cytophagales</taxon>
        <taxon>Spirosomataceae</taxon>
        <taxon>Dyadobacter</taxon>
    </lineage>
</organism>
<proteinExistence type="inferred from homology"/>
<reference evidence="8" key="1">
    <citation type="journal article" date="2019" name="Int. J. Syst. Evol. Microbiol.">
        <title>The Global Catalogue of Microorganisms (GCM) 10K type strain sequencing project: providing services to taxonomists for standard genome sequencing and annotation.</title>
        <authorList>
            <consortium name="The Broad Institute Genomics Platform"/>
            <consortium name="The Broad Institute Genome Sequencing Center for Infectious Disease"/>
            <person name="Wu L."/>
            <person name="Ma J."/>
        </authorList>
    </citation>
    <scope>NUCLEOTIDE SEQUENCE [LARGE SCALE GENOMIC DNA]</scope>
    <source>
        <strain evidence="8">CGMCC 1.15288</strain>
    </source>
</reference>
<evidence type="ECO:0000256" key="4">
    <source>
        <dbReference type="ARBA" id="ARBA00023277"/>
    </source>
</evidence>
<dbReference type="InterPro" id="IPR023296">
    <property type="entry name" value="Glyco_hydro_beta-prop_sf"/>
</dbReference>
<dbReference type="RefSeq" id="WP_188931080.1">
    <property type="nucleotide sequence ID" value="NZ_BMIA01000001.1"/>
</dbReference>
<evidence type="ECO:0000256" key="1">
    <source>
        <dbReference type="ARBA" id="ARBA00009865"/>
    </source>
</evidence>
<keyword evidence="8" id="KW-1185">Reference proteome</keyword>
<comment type="caution">
    <text evidence="7">The sequence shown here is derived from an EMBL/GenBank/DDBJ whole genome shotgun (WGS) entry which is preliminary data.</text>
</comment>
<dbReference type="CDD" id="cd18618">
    <property type="entry name" value="GH43_Xsa43E-like"/>
    <property type="match status" value="1"/>
</dbReference>
<accession>A0ABQ1YNN8</accession>
<keyword evidence="3 6" id="KW-0378">Hydrolase</keyword>
<comment type="similarity">
    <text evidence="1 6">Belongs to the glycosyl hydrolase 43 family.</text>
</comment>
<evidence type="ECO:0000256" key="5">
    <source>
        <dbReference type="ARBA" id="ARBA00023295"/>
    </source>
</evidence>
<dbReference type="PANTHER" id="PTHR43772:SF2">
    <property type="entry name" value="PUTATIVE (AFU_ORTHOLOGUE AFUA_2G04480)-RELATED"/>
    <property type="match status" value="1"/>
</dbReference>
<keyword evidence="2" id="KW-0624">Polysaccharide degradation</keyword>